<dbReference type="EMBL" id="FJMZ01000003">
    <property type="protein sequence ID" value="CZQ83842.1"/>
    <property type="molecule type" value="Genomic_DNA"/>
</dbReference>
<dbReference type="Proteomes" id="UP000195947">
    <property type="component" value="Unassembled WGS sequence"/>
</dbReference>
<sequence>MVLAAGTGRQLRQGSASRRTASVPATSSGERMLAGGESLSGGRPPAKPSRPEVTFSWDCQLRQGPSSPAENASAGERVAPRRTACVLATSFGERMMAGGESLSGGRPPAKPSRPEVTFYRDLHLRQGPSSPAENASAGERAAPRRTACVPATNSGERMMAGGESLSGGRTSAKPRKPEVTFPWDLHLRQGPPSPALTEQLG</sequence>
<feature type="region of interest" description="Disordered" evidence="1">
    <location>
        <begin position="1"/>
        <end position="82"/>
    </location>
</feature>
<reference evidence="3 5" key="2">
    <citation type="submission" date="2016-10" db="EMBL/GenBank/DDBJ databases">
        <authorList>
            <person name="Varghese N."/>
            <person name="Submissions S."/>
        </authorList>
    </citation>
    <scope>NUCLEOTIDE SEQUENCE [LARGE SCALE GENOMIC DNA]</scope>
    <source>
        <strain evidence="3 5">DSM 2094</strain>
    </source>
</reference>
<name>A0AB38BH51_9LACT</name>
<proteinExistence type="predicted"/>
<comment type="caution">
    <text evidence="3">The sequence shown here is derived from an EMBL/GenBank/DDBJ whole genome shotgun (WGS) entry which is preliminary data.</text>
</comment>
<dbReference type="EMBL" id="FOQC01000010">
    <property type="protein sequence ID" value="SFH71161.1"/>
    <property type="molecule type" value="Genomic_DNA"/>
</dbReference>
<protein>
    <submittedName>
        <fullName evidence="3">Uncharacterized protein</fullName>
    </submittedName>
</protein>
<reference evidence="2 4" key="1">
    <citation type="submission" date="2016-02" db="EMBL/GenBank/DDBJ databases">
        <authorList>
            <person name="Strepis N."/>
        </authorList>
    </citation>
    <scope>NUCLEOTIDE SEQUENCE [LARGE SCALE GENOMIC DNA]</scope>
    <source>
        <strain evidence="2">Trichococcus flocculiformis</strain>
    </source>
</reference>
<evidence type="ECO:0000256" key="1">
    <source>
        <dbReference type="SAM" id="MobiDB-lite"/>
    </source>
</evidence>
<organism evidence="3 5">
    <name type="scientific">Trichococcus flocculiformis</name>
    <dbReference type="NCBI Taxonomy" id="82803"/>
    <lineage>
        <taxon>Bacteria</taxon>
        <taxon>Bacillati</taxon>
        <taxon>Bacillota</taxon>
        <taxon>Bacilli</taxon>
        <taxon>Lactobacillales</taxon>
        <taxon>Carnobacteriaceae</taxon>
        <taxon>Trichococcus</taxon>
    </lineage>
</organism>
<evidence type="ECO:0000313" key="5">
    <source>
        <dbReference type="Proteomes" id="UP000199686"/>
    </source>
</evidence>
<evidence type="ECO:0000313" key="3">
    <source>
        <dbReference type="EMBL" id="SFH71161.1"/>
    </source>
</evidence>
<dbReference type="Proteomes" id="UP000199686">
    <property type="component" value="Unassembled WGS sequence"/>
</dbReference>
<evidence type="ECO:0000313" key="2">
    <source>
        <dbReference type="EMBL" id="CZQ83842.1"/>
    </source>
</evidence>
<evidence type="ECO:0000313" key="4">
    <source>
        <dbReference type="Proteomes" id="UP000195947"/>
    </source>
</evidence>
<dbReference type="AlphaFoldDB" id="A0AB38BH51"/>
<gene>
    <name evidence="3" type="ORF">SAMN04488507_101065</name>
    <name evidence="2" type="ORF">TFLO_438</name>
</gene>
<feature type="region of interest" description="Disordered" evidence="1">
    <location>
        <begin position="96"/>
        <end position="201"/>
    </location>
</feature>
<keyword evidence="4" id="KW-1185">Reference proteome</keyword>
<accession>A0AB38BH51</accession>
<feature type="compositionally biased region" description="Polar residues" evidence="1">
    <location>
        <begin position="10"/>
        <end position="29"/>
    </location>
</feature>